<dbReference type="FunFam" id="3.30.365.10:FF:000002">
    <property type="entry name" value="Xanthine dehydrogenase oxidase"/>
    <property type="match status" value="1"/>
</dbReference>
<dbReference type="NCBIfam" id="TIGR02965">
    <property type="entry name" value="xanthine_xdhB"/>
    <property type="match status" value="1"/>
</dbReference>
<proteinExistence type="inferred from homology"/>
<dbReference type="Pfam" id="PF20256">
    <property type="entry name" value="MoCoBD_2"/>
    <property type="match status" value="1"/>
</dbReference>
<keyword evidence="8" id="KW-0408">Iron</keyword>
<name>A0A931BJ83_9HYPH</name>
<dbReference type="Gene3D" id="3.90.1170.50">
    <property type="entry name" value="Aldehyde oxidase/xanthine dehydrogenase, a/b hammerhead"/>
    <property type="match status" value="1"/>
</dbReference>
<sequence length="775" mass="83675">MNAPSKPIDTESFRHVRQPLPHDSGFKHVQGSAQYIDDIREPDGTLHIALGQTPKARGRLVSLDLSAVRATPGVVAVLTIADIPGKNDVSPAFGDDPLFVEKEIAFLGQAVFAVVATSRDIARRAVKLAKMEIEAEAPSITVEDALARGETVLPDYAFGRGDAKAAIAGSPRALEGRFRVGGQEHFYLEGQVALAIPGEDGDVHVYSSTQHPTEVQHVVARVLAIPDAYVTCETRRMGGGFGGKESQATQWAVTAALAARVTGRPCKLRLDRDDDFTLTGKRHDFRCDWHIGFDEDGRIQGYAVEHLARCGYSADLSGGVVDRAMFHSDNAYWMPAVHVGSKRLKTNTVSNTAFRGFGGPQGMLAIEHVMDQIAWATGRDPLDVRYANFYTPGKNLTPFGMEVEETDTLLGLVQTLERTSDYRARRAEIAAFNASSPIMKRGLSLTPVKFGISFTLTHLNQAGALVHVYQDGSVHLNHGGTEMGQGLYIKVAQVVAEEFGIAMERVRITATTTAKVPNTSPTAASAGSDLNGMAARIAAGAIKQRMTAYAAEIYGVPEDQVEFRDDRVFVGNDSLPFAELAKKCVLARVQLSEAGYYKTPKITWDRASATGRPFLYFAYGAACAEVIVDTLTGENRLVRADILHDVGKSLNPAIDIGQIEGGFVQGMGWLTTEELVFGKDGRLLTHAPSTYKIPVASDVPDDFRVALYPNSNREETIYRSKAVGEPPIMLANSVFCALADAVHSLDPAKPAPLDAPATPEAILRACEALRGRSLG</sequence>
<evidence type="ECO:0000256" key="3">
    <source>
        <dbReference type="ARBA" id="ARBA00006849"/>
    </source>
</evidence>
<dbReference type="InterPro" id="IPR000674">
    <property type="entry name" value="Ald_Oxase/Xan_DH_a/b"/>
</dbReference>
<dbReference type="InterPro" id="IPR046867">
    <property type="entry name" value="AldOxase/xan_DH_MoCoBD2"/>
</dbReference>
<evidence type="ECO:0000256" key="10">
    <source>
        <dbReference type="ARBA" id="ARBA00034078"/>
    </source>
</evidence>
<evidence type="ECO:0000256" key="4">
    <source>
        <dbReference type="ARBA" id="ARBA00022505"/>
    </source>
</evidence>
<evidence type="ECO:0000256" key="8">
    <source>
        <dbReference type="ARBA" id="ARBA00023004"/>
    </source>
</evidence>
<dbReference type="InterPro" id="IPR037165">
    <property type="entry name" value="AldOxase/xan_DH_Mopterin-bd_sf"/>
</dbReference>
<keyword evidence="4" id="KW-0500">Molybdenum</keyword>
<dbReference type="Pfam" id="PF02738">
    <property type="entry name" value="MoCoBD_1"/>
    <property type="match status" value="1"/>
</dbReference>
<keyword evidence="9" id="KW-0411">Iron-sulfur</keyword>
<evidence type="ECO:0000256" key="2">
    <source>
        <dbReference type="ARBA" id="ARBA00001974"/>
    </source>
</evidence>
<evidence type="ECO:0000313" key="14">
    <source>
        <dbReference type="EMBL" id="MBF9232092.1"/>
    </source>
</evidence>
<comment type="cofactor">
    <cofactor evidence="10">
        <name>[2Fe-2S] cluster</name>
        <dbReference type="ChEBI" id="CHEBI:190135"/>
    </cofactor>
</comment>
<accession>A0A931BJ83</accession>
<evidence type="ECO:0000256" key="7">
    <source>
        <dbReference type="ARBA" id="ARBA00023002"/>
    </source>
</evidence>
<dbReference type="InterPro" id="IPR036856">
    <property type="entry name" value="Ald_Oxase/Xan_DH_a/b_sf"/>
</dbReference>
<dbReference type="InterPro" id="IPR014309">
    <property type="entry name" value="Xanthine_DH_Mopterin-bd_su"/>
</dbReference>
<dbReference type="GO" id="GO:0004854">
    <property type="term" value="F:xanthine dehydrogenase activity"/>
    <property type="evidence" value="ECO:0007669"/>
    <property type="project" value="UniProtKB-EC"/>
</dbReference>
<comment type="cofactor">
    <cofactor evidence="2">
        <name>FAD</name>
        <dbReference type="ChEBI" id="CHEBI:57692"/>
    </cofactor>
</comment>
<gene>
    <name evidence="14" type="primary">xdhB</name>
    <name evidence="14" type="ORF">I2H38_01730</name>
</gene>
<dbReference type="SMART" id="SM01008">
    <property type="entry name" value="Ald_Xan_dh_C"/>
    <property type="match status" value="1"/>
</dbReference>
<dbReference type="AlphaFoldDB" id="A0A931BJ83"/>
<evidence type="ECO:0000256" key="6">
    <source>
        <dbReference type="ARBA" id="ARBA00022723"/>
    </source>
</evidence>
<dbReference type="FunFam" id="3.30.365.10:FF:000001">
    <property type="entry name" value="Xanthine dehydrogenase oxidase"/>
    <property type="match status" value="1"/>
</dbReference>
<organism evidence="14 15">
    <name type="scientific">Microvirga alba</name>
    <dbReference type="NCBI Taxonomy" id="2791025"/>
    <lineage>
        <taxon>Bacteria</taxon>
        <taxon>Pseudomonadati</taxon>
        <taxon>Pseudomonadota</taxon>
        <taxon>Alphaproteobacteria</taxon>
        <taxon>Hyphomicrobiales</taxon>
        <taxon>Methylobacteriaceae</taxon>
        <taxon>Microvirga</taxon>
    </lineage>
</organism>
<reference evidence="14" key="1">
    <citation type="submission" date="2020-11" db="EMBL/GenBank/DDBJ databases">
        <authorList>
            <person name="Kim M.K."/>
        </authorList>
    </citation>
    <scope>NUCLEOTIDE SEQUENCE</scope>
    <source>
        <strain evidence="14">BT350</strain>
    </source>
</reference>
<feature type="domain" description="Aldehyde oxidase/xanthine dehydrogenase a/b hammerhead" evidence="13">
    <location>
        <begin position="30"/>
        <end position="137"/>
    </location>
</feature>
<comment type="caution">
    <text evidence="14">The sequence shown here is derived from an EMBL/GenBank/DDBJ whole genome shotgun (WGS) entry which is preliminary data.</text>
</comment>
<keyword evidence="15" id="KW-1185">Reference proteome</keyword>
<dbReference type="PANTHER" id="PTHR11908:SF132">
    <property type="entry name" value="ALDEHYDE OXIDASE 1-RELATED"/>
    <property type="match status" value="1"/>
</dbReference>
<evidence type="ECO:0000259" key="13">
    <source>
        <dbReference type="SMART" id="SM01008"/>
    </source>
</evidence>
<dbReference type="GO" id="GO:0005506">
    <property type="term" value="F:iron ion binding"/>
    <property type="evidence" value="ECO:0007669"/>
    <property type="project" value="InterPro"/>
</dbReference>
<evidence type="ECO:0000256" key="1">
    <source>
        <dbReference type="ARBA" id="ARBA00001924"/>
    </source>
</evidence>
<evidence type="ECO:0000256" key="5">
    <source>
        <dbReference type="ARBA" id="ARBA00022714"/>
    </source>
</evidence>
<evidence type="ECO:0000256" key="9">
    <source>
        <dbReference type="ARBA" id="ARBA00023014"/>
    </source>
</evidence>
<dbReference type="Pfam" id="PF01315">
    <property type="entry name" value="Ald_Xan_dh_C"/>
    <property type="match status" value="1"/>
</dbReference>
<dbReference type="InterPro" id="IPR008274">
    <property type="entry name" value="AldOxase/xan_DH_MoCoBD1"/>
</dbReference>
<dbReference type="Proteomes" id="UP000599312">
    <property type="component" value="Unassembled WGS sequence"/>
</dbReference>
<comment type="cofactor">
    <cofactor evidence="1">
        <name>Mo-molybdopterin</name>
        <dbReference type="ChEBI" id="CHEBI:71302"/>
    </cofactor>
</comment>
<dbReference type="Gene3D" id="3.30.365.10">
    <property type="entry name" value="Aldehyde oxidase/xanthine dehydrogenase, molybdopterin binding domain"/>
    <property type="match status" value="4"/>
</dbReference>
<dbReference type="InterPro" id="IPR016208">
    <property type="entry name" value="Ald_Oxase/xanthine_DH-like"/>
</dbReference>
<keyword evidence="5" id="KW-0001">2Fe-2S</keyword>
<dbReference type="SUPFAM" id="SSF56003">
    <property type="entry name" value="Molybdenum cofactor-binding domain"/>
    <property type="match status" value="1"/>
</dbReference>
<evidence type="ECO:0000256" key="12">
    <source>
        <dbReference type="SAM" id="MobiDB-lite"/>
    </source>
</evidence>
<comment type="cofactor">
    <cofactor evidence="11">
        <name>Mo-molybdopterin cytosine dinucleotide</name>
        <dbReference type="ChEBI" id="CHEBI:71308"/>
    </cofactor>
</comment>
<protein>
    <submittedName>
        <fullName evidence="14">Xanthine dehydrogenase molybdopterin binding subunit</fullName>
        <ecNumber evidence="14">1.17.1.4</ecNumber>
    </submittedName>
</protein>
<comment type="similarity">
    <text evidence="3">Belongs to the xanthine dehydrogenase family.</text>
</comment>
<dbReference type="RefSeq" id="WP_196270071.1">
    <property type="nucleotide sequence ID" value="NZ_JADQDO010000001.1"/>
</dbReference>
<dbReference type="GO" id="GO:0051537">
    <property type="term" value="F:2 iron, 2 sulfur cluster binding"/>
    <property type="evidence" value="ECO:0007669"/>
    <property type="project" value="UniProtKB-KW"/>
</dbReference>
<dbReference type="SUPFAM" id="SSF54665">
    <property type="entry name" value="CO dehydrogenase molybdoprotein N-domain-like"/>
    <property type="match status" value="1"/>
</dbReference>
<dbReference type="GO" id="GO:0030151">
    <property type="term" value="F:molybdenum ion binding"/>
    <property type="evidence" value="ECO:0007669"/>
    <property type="project" value="InterPro"/>
</dbReference>
<dbReference type="EC" id="1.17.1.4" evidence="14"/>
<dbReference type="PANTHER" id="PTHR11908">
    <property type="entry name" value="XANTHINE DEHYDROGENASE"/>
    <property type="match status" value="1"/>
</dbReference>
<keyword evidence="7 14" id="KW-0560">Oxidoreductase</keyword>
<evidence type="ECO:0000313" key="15">
    <source>
        <dbReference type="Proteomes" id="UP000599312"/>
    </source>
</evidence>
<keyword evidence="6" id="KW-0479">Metal-binding</keyword>
<evidence type="ECO:0000256" key="11">
    <source>
        <dbReference type="ARBA" id="ARBA00053029"/>
    </source>
</evidence>
<dbReference type="EMBL" id="JADQDO010000001">
    <property type="protein sequence ID" value="MBF9232092.1"/>
    <property type="molecule type" value="Genomic_DNA"/>
</dbReference>
<feature type="region of interest" description="Disordered" evidence="12">
    <location>
        <begin position="1"/>
        <end position="24"/>
    </location>
</feature>